<name>A0A8J6BEB3_ELECQ</name>
<reference evidence="1" key="1">
    <citation type="thesis" date="2020" institute="ProQuest LLC" country="789 East Eisenhower Parkway, Ann Arbor, MI, USA">
        <title>Comparative Genomics and Chromosome Evolution.</title>
        <authorList>
            <person name="Mudd A.B."/>
        </authorList>
    </citation>
    <scope>NUCLEOTIDE SEQUENCE</scope>
    <source>
        <strain evidence="1">HN-11 Male</strain>
        <tissue evidence="1">Kidney and liver</tissue>
    </source>
</reference>
<gene>
    <name evidence="1" type="ORF">GDO78_021841</name>
</gene>
<protein>
    <submittedName>
        <fullName evidence="1">Uncharacterized protein</fullName>
    </submittedName>
</protein>
<comment type="caution">
    <text evidence="1">The sequence shown here is derived from an EMBL/GenBank/DDBJ whole genome shotgun (WGS) entry which is preliminary data.</text>
</comment>
<dbReference type="Proteomes" id="UP000770717">
    <property type="component" value="Unassembled WGS sequence"/>
</dbReference>
<proteinExistence type="predicted"/>
<keyword evidence="2" id="KW-1185">Reference proteome</keyword>
<evidence type="ECO:0000313" key="1">
    <source>
        <dbReference type="EMBL" id="KAG9463399.1"/>
    </source>
</evidence>
<sequence>MLHYGSCRAQCHKLWHCALPAQSHREQTRTLKNRSWEILPICRQSPASKVLLYVQVAIETIGLSEASGWSLWQGELVLGCQRTARHQLLQQRSEKTSDLCCVNPLHAAVYVTVACKGLSPSDPLRM</sequence>
<dbReference type="AlphaFoldDB" id="A0A8J6BEB3"/>
<dbReference type="EMBL" id="WNTK01007021">
    <property type="protein sequence ID" value="KAG9463399.1"/>
    <property type="molecule type" value="Genomic_DNA"/>
</dbReference>
<organism evidence="1 2">
    <name type="scientific">Eleutherodactylus coqui</name>
    <name type="common">Puerto Rican coqui</name>
    <dbReference type="NCBI Taxonomy" id="57060"/>
    <lineage>
        <taxon>Eukaryota</taxon>
        <taxon>Metazoa</taxon>
        <taxon>Chordata</taxon>
        <taxon>Craniata</taxon>
        <taxon>Vertebrata</taxon>
        <taxon>Euteleostomi</taxon>
        <taxon>Amphibia</taxon>
        <taxon>Batrachia</taxon>
        <taxon>Anura</taxon>
        <taxon>Neobatrachia</taxon>
        <taxon>Hyloidea</taxon>
        <taxon>Eleutherodactylidae</taxon>
        <taxon>Eleutherodactylinae</taxon>
        <taxon>Eleutherodactylus</taxon>
        <taxon>Eleutherodactylus</taxon>
    </lineage>
</organism>
<accession>A0A8J6BEB3</accession>
<evidence type="ECO:0000313" key="2">
    <source>
        <dbReference type="Proteomes" id="UP000770717"/>
    </source>
</evidence>